<accession>A0AAW0MJ91</accession>
<protein>
    <submittedName>
        <fullName evidence="1">Uncharacterized protein</fullName>
    </submittedName>
</protein>
<dbReference type="EMBL" id="JBBPFD010000053">
    <property type="protein sequence ID" value="KAK7880755.1"/>
    <property type="molecule type" value="Genomic_DNA"/>
</dbReference>
<sequence length="176" mass="19580">MRAVKTCSPSALSCGPLFTELHAALDLLELQPPLLHHVLSVSLSVEQRGLLREHASSRDTNLCSDALEQNTSCRRSSHQCHRRAPGALVFGTQSVLQVLHRLHQLVSFQPRDCEMTLEVGLTNEDRQTRQDFRALSLGSEHTSHWTSIDLRFFVSSFLCDTSSRSSVLTLSSGLVE</sequence>
<comment type="caution">
    <text evidence="1">The sequence shown here is derived from an EMBL/GenBank/DDBJ whole genome shotgun (WGS) entry which is preliminary data.</text>
</comment>
<proteinExistence type="predicted"/>
<reference evidence="2" key="1">
    <citation type="submission" date="2024-04" db="EMBL/GenBank/DDBJ databases">
        <title>Salinicola lusitanus LLJ914,a marine bacterium isolated from the Okinawa Trough.</title>
        <authorList>
            <person name="Li J."/>
        </authorList>
    </citation>
    <scope>NUCLEOTIDE SEQUENCE [LARGE SCALE GENOMIC DNA]</scope>
</reference>
<gene>
    <name evidence="1" type="ORF">WMY93_032616</name>
</gene>
<keyword evidence="2" id="KW-1185">Reference proteome</keyword>
<organism evidence="1 2">
    <name type="scientific">Mugilogobius chulae</name>
    <name type="common">yellowstripe goby</name>
    <dbReference type="NCBI Taxonomy" id="88201"/>
    <lineage>
        <taxon>Eukaryota</taxon>
        <taxon>Metazoa</taxon>
        <taxon>Chordata</taxon>
        <taxon>Craniata</taxon>
        <taxon>Vertebrata</taxon>
        <taxon>Euteleostomi</taxon>
        <taxon>Actinopterygii</taxon>
        <taxon>Neopterygii</taxon>
        <taxon>Teleostei</taxon>
        <taxon>Neoteleostei</taxon>
        <taxon>Acanthomorphata</taxon>
        <taxon>Gobiaria</taxon>
        <taxon>Gobiiformes</taxon>
        <taxon>Gobioidei</taxon>
        <taxon>Gobiidae</taxon>
        <taxon>Gobionellinae</taxon>
        <taxon>Mugilogobius</taxon>
    </lineage>
</organism>
<dbReference type="AlphaFoldDB" id="A0AAW0MJ91"/>
<evidence type="ECO:0000313" key="1">
    <source>
        <dbReference type="EMBL" id="KAK7880755.1"/>
    </source>
</evidence>
<name>A0AAW0MJ91_9GOBI</name>
<evidence type="ECO:0000313" key="2">
    <source>
        <dbReference type="Proteomes" id="UP001460270"/>
    </source>
</evidence>
<dbReference type="Proteomes" id="UP001460270">
    <property type="component" value="Unassembled WGS sequence"/>
</dbReference>